<dbReference type="GO" id="GO:0015086">
    <property type="term" value="F:cadmium ion transmembrane transporter activity"/>
    <property type="evidence" value="ECO:0007669"/>
    <property type="project" value="TreeGrafter"/>
</dbReference>
<organism evidence="8 9">
    <name type="scientific">Ruegeria intermedia</name>
    <dbReference type="NCBI Taxonomy" id="996115"/>
    <lineage>
        <taxon>Bacteria</taxon>
        <taxon>Pseudomonadati</taxon>
        <taxon>Pseudomonadota</taxon>
        <taxon>Alphaproteobacteria</taxon>
        <taxon>Rhodobacterales</taxon>
        <taxon>Roseobacteraceae</taxon>
        <taxon>Ruegeria</taxon>
    </lineage>
</organism>
<dbReference type="Proteomes" id="UP000325134">
    <property type="component" value="Unassembled WGS sequence"/>
</dbReference>
<evidence type="ECO:0000313" key="8">
    <source>
        <dbReference type="EMBL" id="SHE73535.1"/>
    </source>
</evidence>
<dbReference type="GO" id="GO:0006882">
    <property type="term" value="P:intracellular zinc ion homeostasis"/>
    <property type="evidence" value="ECO:0007669"/>
    <property type="project" value="TreeGrafter"/>
</dbReference>
<evidence type="ECO:0000256" key="5">
    <source>
        <dbReference type="ARBA" id="ARBA00023136"/>
    </source>
</evidence>
<feature type="domain" description="Cation efflux protein transmembrane" evidence="7">
    <location>
        <begin position="17"/>
        <end position="217"/>
    </location>
</feature>
<evidence type="ECO:0000313" key="9">
    <source>
        <dbReference type="Proteomes" id="UP000325134"/>
    </source>
</evidence>
<sequence length="309" mass="32769">MQDTLIFERRSLNAAKWASLFMAGAGVVAGLLANSDALLLDGLFSGLNFATAVVAGWVAASIRRAPDQNRPFGYEIDESVFVMFRSLLLFGIIVMAAGSAVNRLLAYAKTGEAAPVVLEWILIYAGSMAATCLALFAYHRWNWRRTGKTSDLLRVEARAAMVDGVLSLGAGAAFFAINLLEGGPLAGLVPVSDALVVLLLCLALLPQPIKVFLGALRDIVGVALPADARAEIIGQARRICADSPFQVLDVATVRSGRALFHLVYLKPAEPVTIEAFEAVRDRLAQAASPGRVALTLASDPPFGPAPRAQ</sequence>
<evidence type="ECO:0000256" key="2">
    <source>
        <dbReference type="ARBA" id="ARBA00022448"/>
    </source>
</evidence>
<dbReference type="EMBL" id="FQVK01000007">
    <property type="protein sequence ID" value="SHE73535.1"/>
    <property type="molecule type" value="Genomic_DNA"/>
</dbReference>
<evidence type="ECO:0000256" key="1">
    <source>
        <dbReference type="ARBA" id="ARBA00004141"/>
    </source>
</evidence>
<keyword evidence="9" id="KW-1185">Reference proteome</keyword>
<dbReference type="InterPro" id="IPR050291">
    <property type="entry name" value="CDF_Transporter"/>
</dbReference>
<dbReference type="RefSeq" id="WP_149775324.1">
    <property type="nucleotide sequence ID" value="NZ_FQVK01000007.1"/>
</dbReference>
<evidence type="ECO:0000256" key="3">
    <source>
        <dbReference type="ARBA" id="ARBA00022692"/>
    </source>
</evidence>
<keyword evidence="3 6" id="KW-0812">Transmembrane</keyword>
<protein>
    <submittedName>
        <fullName evidence="8">Predicted Co/Zn/Cd cation transporter, cation efflux family</fullName>
    </submittedName>
</protein>
<evidence type="ECO:0000256" key="6">
    <source>
        <dbReference type="SAM" id="Phobius"/>
    </source>
</evidence>
<keyword evidence="5 6" id="KW-0472">Membrane</keyword>
<accession>A0A1M4VX94</accession>
<reference evidence="8 9" key="1">
    <citation type="submission" date="2016-11" db="EMBL/GenBank/DDBJ databases">
        <authorList>
            <person name="Varghese N."/>
            <person name="Submissions S."/>
        </authorList>
    </citation>
    <scope>NUCLEOTIDE SEQUENCE [LARGE SCALE GENOMIC DNA]</scope>
    <source>
        <strain evidence="8 9">DSM 29341</strain>
    </source>
</reference>
<dbReference type="AlphaFoldDB" id="A0A1M4VX94"/>
<feature type="transmembrane region" description="Helical" evidence="6">
    <location>
        <begin position="159"/>
        <end position="179"/>
    </location>
</feature>
<keyword evidence="4 6" id="KW-1133">Transmembrane helix</keyword>
<feature type="transmembrane region" description="Helical" evidence="6">
    <location>
        <begin position="12"/>
        <end position="32"/>
    </location>
</feature>
<dbReference type="GO" id="GO:0015341">
    <property type="term" value="F:zinc efflux antiporter activity"/>
    <property type="evidence" value="ECO:0007669"/>
    <property type="project" value="TreeGrafter"/>
</dbReference>
<dbReference type="GO" id="GO:0015093">
    <property type="term" value="F:ferrous iron transmembrane transporter activity"/>
    <property type="evidence" value="ECO:0007669"/>
    <property type="project" value="TreeGrafter"/>
</dbReference>
<name>A0A1M4VX94_9RHOB</name>
<dbReference type="InterPro" id="IPR027469">
    <property type="entry name" value="Cation_efflux_TMD_sf"/>
</dbReference>
<feature type="transmembrane region" description="Helical" evidence="6">
    <location>
        <begin position="185"/>
        <end position="205"/>
    </location>
</feature>
<dbReference type="PANTHER" id="PTHR43840">
    <property type="entry name" value="MITOCHONDRIAL METAL TRANSPORTER 1-RELATED"/>
    <property type="match status" value="1"/>
</dbReference>
<dbReference type="InterPro" id="IPR058533">
    <property type="entry name" value="Cation_efflux_TM"/>
</dbReference>
<evidence type="ECO:0000259" key="7">
    <source>
        <dbReference type="Pfam" id="PF01545"/>
    </source>
</evidence>
<feature type="transmembrane region" description="Helical" evidence="6">
    <location>
        <begin position="80"/>
        <end position="101"/>
    </location>
</feature>
<feature type="transmembrane region" description="Helical" evidence="6">
    <location>
        <begin position="121"/>
        <end position="138"/>
    </location>
</feature>
<evidence type="ECO:0000256" key="4">
    <source>
        <dbReference type="ARBA" id="ARBA00022989"/>
    </source>
</evidence>
<dbReference type="PANTHER" id="PTHR43840:SF15">
    <property type="entry name" value="MITOCHONDRIAL METAL TRANSPORTER 1-RELATED"/>
    <property type="match status" value="1"/>
</dbReference>
<comment type="subcellular location">
    <subcellularLocation>
        <location evidence="1">Membrane</location>
        <topology evidence="1">Multi-pass membrane protein</topology>
    </subcellularLocation>
</comment>
<dbReference type="GO" id="GO:0005886">
    <property type="term" value="C:plasma membrane"/>
    <property type="evidence" value="ECO:0007669"/>
    <property type="project" value="TreeGrafter"/>
</dbReference>
<feature type="transmembrane region" description="Helical" evidence="6">
    <location>
        <begin position="38"/>
        <end position="60"/>
    </location>
</feature>
<dbReference type="Pfam" id="PF01545">
    <property type="entry name" value="Cation_efflux"/>
    <property type="match status" value="1"/>
</dbReference>
<gene>
    <name evidence="8" type="ORF">SAMN05444279_10746</name>
</gene>
<dbReference type="OrthoDB" id="9810598at2"/>
<keyword evidence="2" id="KW-0813">Transport</keyword>
<dbReference type="Gene3D" id="1.20.1510.10">
    <property type="entry name" value="Cation efflux protein transmembrane domain"/>
    <property type="match status" value="1"/>
</dbReference>
<proteinExistence type="predicted"/>
<dbReference type="SUPFAM" id="SSF161111">
    <property type="entry name" value="Cation efflux protein transmembrane domain-like"/>
    <property type="match status" value="1"/>
</dbReference>